<accession>A0A2T0QAY3</accession>
<dbReference type="AlphaFoldDB" id="A0A2T0QAY3"/>
<feature type="region of interest" description="Disordered" evidence="1">
    <location>
        <begin position="155"/>
        <end position="176"/>
    </location>
</feature>
<protein>
    <recommendedName>
        <fullName evidence="4">Alpha/beta hydrolase family protein</fullName>
    </recommendedName>
</protein>
<evidence type="ECO:0008006" key="4">
    <source>
        <dbReference type="Google" id="ProtNLM"/>
    </source>
</evidence>
<proteinExistence type="predicted"/>
<name>A0A2T0QAY3_9ACTN</name>
<dbReference type="Gene3D" id="3.40.50.1820">
    <property type="entry name" value="alpha/beta hydrolase"/>
    <property type="match status" value="1"/>
</dbReference>
<dbReference type="SUPFAM" id="SSF53474">
    <property type="entry name" value="alpha/beta-Hydrolases"/>
    <property type="match status" value="1"/>
</dbReference>
<dbReference type="Proteomes" id="UP000237846">
    <property type="component" value="Unassembled WGS sequence"/>
</dbReference>
<evidence type="ECO:0000313" key="3">
    <source>
        <dbReference type="Proteomes" id="UP000237846"/>
    </source>
</evidence>
<feature type="region of interest" description="Disordered" evidence="1">
    <location>
        <begin position="1"/>
        <end position="21"/>
    </location>
</feature>
<evidence type="ECO:0000256" key="1">
    <source>
        <dbReference type="SAM" id="MobiDB-lite"/>
    </source>
</evidence>
<evidence type="ECO:0000313" key="2">
    <source>
        <dbReference type="EMBL" id="PRY00971.1"/>
    </source>
</evidence>
<feature type="compositionally biased region" description="Low complexity" evidence="1">
    <location>
        <begin position="159"/>
        <end position="175"/>
    </location>
</feature>
<feature type="compositionally biased region" description="Pro residues" evidence="1">
    <location>
        <begin position="1"/>
        <end position="18"/>
    </location>
</feature>
<organism evidence="2 3">
    <name type="scientific">Allonocardiopsis opalescens</name>
    <dbReference type="NCBI Taxonomy" id="1144618"/>
    <lineage>
        <taxon>Bacteria</taxon>
        <taxon>Bacillati</taxon>
        <taxon>Actinomycetota</taxon>
        <taxon>Actinomycetes</taxon>
        <taxon>Streptosporangiales</taxon>
        <taxon>Allonocardiopsis</taxon>
    </lineage>
</organism>
<keyword evidence="3" id="KW-1185">Reference proteome</keyword>
<reference evidence="2 3" key="1">
    <citation type="submission" date="2018-03" db="EMBL/GenBank/DDBJ databases">
        <title>Genomic Encyclopedia of Archaeal and Bacterial Type Strains, Phase II (KMG-II): from individual species to whole genera.</title>
        <authorList>
            <person name="Goeker M."/>
        </authorList>
    </citation>
    <scope>NUCLEOTIDE SEQUENCE [LARGE SCALE GENOMIC DNA]</scope>
    <source>
        <strain evidence="2 3">DSM 45601</strain>
    </source>
</reference>
<sequence length="247" mass="25045">MVTVPASPPTPPAPPPAFSEPVGPAARAGAVAVLLHSPLATAETWGALPERLAAAGLPAVVPAVADDDRPPYAVRYVARAALEIAAAGLTGPVLLVAHGDAGPLLPAIAATQRAAHRPVAGYAFVDAALPRAGASDRFDLLDAQRPGESRALRARLDSGGTHPDGPAPPAGALRPRGADFFTEPLPLVQDWPDAPAGCLRTCPEGDAAARQARLRGWPVVERDLGPWAAAAAPGATARALVELLGLL</sequence>
<dbReference type="InterPro" id="IPR029058">
    <property type="entry name" value="AB_hydrolase_fold"/>
</dbReference>
<gene>
    <name evidence="2" type="ORF">CLV72_102604</name>
</gene>
<dbReference type="EMBL" id="PVZC01000002">
    <property type="protein sequence ID" value="PRY00971.1"/>
    <property type="molecule type" value="Genomic_DNA"/>
</dbReference>
<comment type="caution">
    <text evidence="2">The sequence shown here is derived from an EMBL/GenBank/DDBJ whole genome shotgun (WGS) entry which is preliminary data.</text>
</comment>